<sequence>MNVANKKINPLEILDIKDGDLSINKIEIAYRSKRKYLDEKFQGKQQEGLVYYDQLENAFQELINYIEQDASPDNEDVVISASLLPIAKPNPVKTSYNKEDNIIYMKKNYENPKNFYKNQQSFSKSHSDTNLNNRVRAYNAENQENIKELEDIISTYEKISGKILKILREKMNVNLDEMSSKIKVSKNYLEAIEIDSFDKLPAEVYARGFFNSYLNYLGLDRKDLVEALMDLYRGQKRLIKKR</sequence>
<gene>
    <name evidence="1" type="ORF">DCC88_06675</name>
</gene>
<name>A0A369KNL2_9BACT</name>
<organism evidence="1 2">
    <name type="scientific">Spirobacillus cienkowskii</name>
    <dbReference type="NCBI Taxonomy" id="495820"/>
    <lineage>
        <taxon>Bacteria</taxon>
        <taxon>Pseudomonadati</taxon>
        <taxon>Bdellovibrionota</taxon>
        <taxon>Oligoflexia</taxon>
        <taxon>Silvanigrellales</taxon>
        <taxon>Spirobacillus</taxon>
    </lineage>
</organism>
<proteinExistence type="predicted"/>
<dbReference type="InterPro" id="IPR050400">
    <property type="entry name" value="Bact_Cytoskel_RodZ"/>
</dbReference>
<accession>A0A369KNL2</accession>
<dbReference type="InterPro" id="IPR010982">
    <property type="entry name" value="Lambda_DNA-bd_dom_sf"/>
</dbReference>
<dbReference type="RefSeq" id="WP_338636159.1">
    <property type="nucleotide sequence ID" value="NZ_CP146516.1"/>
</dbReference>
<dbReference type="GO" id="GO:0003677">
    <property type="term" value="F:DNA binding"/>
    <property type="evidence" value="ECO:0007669"/>
    <property type="project" value="InterPro"/>
</dbReference>
<dbReference type="AlphaFoldDB" id="A0A369KNL2"/>
<protein>
    <submittedName>
        <fullName evidence="1">Helix-turn-helix domain-containing protein</fullName>
    </submittedName>
</protein>
<evidence type="ECO:0000313" key="2">
    <source>
        <dbReference type="Proteomes" id="UP000253934"/>
    </source>
</evidence>
<dbReference type="EMBL" id="QOVW01000066">
    <property type="protein sequence ID" value="RDB36161.1"/>
    <property type="molecule type" value="Genomic_DNA"/>
</dbReference>
<comment type="caution">
    <text evidence="1">The sequence shown here is derived from an EMBL/GenBank/DDBJ whole genome shotgun (WGS) entry which is preliminary data.</text>
</comment>
<dbReference type="Gene3D" id="1.10.260.40">
    <property type="entry name" value="lambda repressor-like DNA-binding domains"/>
    <property type="match status" value="1"/>
</dbReference>
<dbReference type="PANTHER" id="PTHR34475">
    <property type="match status" value="1"/>
</dbReference>
<dbReference type="Pfam" id="PF13413">
    <property type="entry name" value="HTH_25"/>
    <property type="match status" value="1"/>
</dbReference>
<dbReference type="PANTHER" id="PTHR34475:SF1">
    <property type="entry name" value="CYTOSKELETON PROTEIN RODZ"/>
    <property type="match status" value="1"/>
</dbReference>
<keyword evidence="2" id="KW-1185">Reference proteome</keyword>
<dbReference type="Proteomes" id="UP000253934">
    <property type="component" value="Unassembled WGS sequence"/>
</dbReference>
<evidence type="ECO:0000313" key="1">
    <source>
        <dbReference type="EMBL" id="RDB36161.1"/>
    </source>
</evidence>
<reference evidence="1" key="1">
    <citation type="submission" date="2018-04" db="EMBL/GenBank/DDBJ databases">
        <title>Draft genome sequence of the Candidatus Spirobacillus cienkowskii, a pathogen of freshwater Daphnia species, reconstructed from hemolymph metagenomic reads.</title>
        <authorList>
            <person name="Bresciani L."/>
            <person name="Lemos L.N."/>
            <person name="Wale N."/>
            <person name="Lin J.Y."/>
            <person name="Fernandes G.R."/>
            <person name="Duffy M.A."/>
            <person name="Rodrigues J.M."/>
        </authorList>
    </citation>
    <scope>NUCLEOTIDE SEQUENCE [LARGE SCALE GENOMIC DNA]</scope>
    <source>
        <strain evidence="1">Binning01</strain>
    </source>
</reference>